<dbReference type="GeneID" id="20342410"/>
<dbReference type="Proteomes" id="UP000006039">
    <property type="component" value="Unassembled WGS sequence"/>
</dbReference>
<organism evidence="2">
    <name type="scientific">Gaeumannomyces tritici (strain R3-111a-1)</name>
    <name type="common">Wheat and barley take-all root rot fungus</name>
    <name type="synonym">Gaeumannomyces graminis var. tritici</name>
    <dbReference type="NCBI Taxonomy" id="644352"/>
    <lineage>
        <taxon>Eukaryota</taxon>
        <taxon>Fungi</taxon>
        <taxon>Dikarya</taxon>
        <taxon>Ascomycota</taxon>
        <taxon>Pezizomycotina</taxon>
        <taxon>Sordariomycetes</taxon>
        <taxon>Sordariomycetidae</taxon>
        <taxon>Magnaporthales</taxon>
        <taxon>Magnaporthaceae</taxon>
        <taxon>Gaeumannomyces</taxon>
    </lineage>
</organism>
<reference evidence="3" key="5">
    <citation type="submission" date="2018-04" db="UniProtKB">
        <authorList>
            <consortium name="EnsemblFungi"/>
        </authorList>
    </citation>
    <scope>IDENTIFICATION</scope>
    <source>
        <strain evidence="3">R3-111a-1</strain>
    </source>
</reference>
<evidence type="ECO:0000256" key="1">
    <source>
        <dbReference type="SAM" id="MobiDB-lite"/>
    </source>
</evidence>
<reference evidence="2" key="2">
    <citation type="submission" date="2010-07" db="EMBL/GenBank/DDBJ databases">
        <authorList>
            <consortium name="The Broad Institute Genome Sequencing Platform"/>
            <consortium name="Broad Institute Genome Sequencing Center for Infectious Disease"/>
            <person name="Ma L.-J."/>
            <person name="Dead R."/>
            <person name="Young S."/>
            <person name="Zeng Q."/>
            <person name="Koehrsen M."/>
            <person name="Alvarado L."/>
            <person name="Berlin A."/>
            <person name="Chapman S.B."/>
            <person name="Chen Z."/>
            <person name="Freedman E."/>
            <person name="Gellesch M."/>
            <person name="Goldberg J."/>
            <person name="Griggs A."/>
            <person name="Gujja S."/>
            <person name="Heilman E.R."/>
            <person name="Heiman D."/>
            <person name="Hepburn T."/>
            <person name="Howarth C."/>
            <person name="Jen D."/>
            <person name="Larson L."/>
            <person name="Mehta T."/>
            <person name="Neiman D."/>
            <person name="Pearson M."/>
            <person name="Roberts A."/>
            <person name="Saif S."/>
            <person name="Shea T."/>
            <person name="Shenoy N."/>
            <person name="Sisk P."/>
            <person name="Stolte C."/>
            <person name="Sykes S."/>
            <person name="Walk T."/>
            <person name="White J."/>
            <person name="Yandava C."/>
            <person name="Haas B."/>
            <person name="Nusbaum C."/>
            <person name="Birren B."/>
        </authorList>
    </citation>
    <scope>NUCLEOTIDE SEQUENCE</scope>
    <source>
        <strain evidence="2">R3-111a-1</strain>
    </source>
</reference>
<dbReference type="HOGENOM" id="CLU_1057842_0_0_1"/>
<feature type="region of interest" description="Disordered" evidence="1">
    <location>
        <begin position="184"/>
        <end position="206"/>
    </location>
</feature>
<name>J3NL11_GAET3</name>
<feature type="compositionally biased region" description="Basic and acidic residues" evidence="1">
    <location>
        <begin position="134"/>
        <end position="143"/>
    </location>
</feature>
<evidence type="ECO:0000313" key="4">
    <source>
        <dbReference type="Proteomes" id="UP000006039"/>
    </source>
</evidence>
<reference evidence="4" key="1">
    <citation type="submission" date="2010-07" db="EMBL/GenBank/DDBJ databases">
        <title>The genome sequence of Gaeumannomyces graminis var. tritici strain R3-111a-1.</title>
        <authorList>
            <consortium name="The Broad Institute Genome Sequencing Platform"/>
            <person name="Ma L.-J."/>
            <person name="Dead R."/>
            <person name="Young S."/>
            <person name="Zeng Q."/>
            <person name="Koehrsen M."/>
            <person name="Alvarado L."/>
            <person name="Berlin A."/>
            <person name="Chapman S.B."/>
            <person name="Chen Z."/>
            <person name="Freedman E."/>
            <person name="Gellesch M."/>
            <person name="Goldberg J."/>
            <person name="Griggs A."/>
            <person name="Gujja S."/>
            <person name="Heilman E.R."/>
            <person name="Heiman D."/>
            <person name="Hepburn T."/>
            <person name="Howarth C."/>
            <person name="Jen D."/>
            <person name="Larson L."/>
            <person name="Mehta T."/>
            <person name="Neiman D."/>
            <person name="Pearson M."/>
            <person name="Roberts A."/>
            <person name="Saif S."/>
            <person name="Shea T."/>
            <person name="Shenoy N."/>
            <person name="Sisk P."/>
            <person name="Stolte C."/>
            <person name="Sykes S."/>
            <person name="Walk T."/>
            <person name="White J."/>
            <person name="Yandava C."/>
            <person name="Haas B."/>
            <person name="Nusbaum C."/>
            <person name="Birren B."/>
        </authorList>
    </citation>
    <scope>NUCLEOTIDE SEQUENCE [LARGE SCALE GENOMIC DNA]</scope>
    <source>
        <strain evidence="4">R3-111a-1</strain>
    </source>
</reference>
<evidence type="ECO:0000313" key="2">
    <source>
        <dbReference type="EMBL" id="EJT81978.1"/>
    </source>
</evidence>
<keyword evidence="4" id="KW-1185">Reference proteome</keyword>
<gene>
    <name evidence="3" type="primary">20342410</name>
    <name evidence="2" type="ORF">GGTG_01952</name>
</gene>
<feature type="region of interest" description="Disordered" evidence="1">
    <location>
        <begin position="125"/>
        <end position="145"/>
    </location>
</feature>
<evidence type="ECO:0000313" key="3">
    <source>
        <dbReference type="EnsemblFungi" id="EJT81978"/>
    </source>
</evidence>
<reference evidence="2" key="3">
    <citation type="submission" date="2010-09" db="EMBL/GenBank/DDBJ databases">
        <title>Annotation of Gaeumannomyces graminis var. tritici R3-111a-1.</title>
        <authorList>
            <consortium name="The Broad Institute Genome Sequencing Platform"/>
            <person name="Ma L.-J."/>
            <person name="Dead R."/>
            <person name="Young S.K."/>
            <person name="Zeng Q."/>
            <person name="Gargeya S."/>
            <person name="Fitzgerald M."/>
            <person name="Haas B."/>
            <person name="Abouelleil A."/>
            <person name="Alvarado L."/>
            <person name="Arachchi H.M."/>
            <person name="Berlin A."/>
            <person name="Brown A."/>
            <person name="Chapman S.B."/>
            <person name="Chen Z."/>
            <person name="Dunbar C."/>
            <person name="Freedman E."/>
            <person name="Gearin G."/>
            <person name="Gellesch M."/>
            <person name="Goldberg J."/>
            <person name="Griggs A."/>
            <person name="Gujja S."/>
            <person name="Heiman D."/>
            <person name="Howarth C."/>
            <person name="Larson L."/>
            <person name="Lui A."/>
            <person name="MacDonald P.J.P."/>
            <person name="Mehta T."/>
            <person name="Montmayeur A."/>
            <person name="Murphy C."/>
            <person name="Neiman D."/>
            <person name="Pearson M."/>
            <person name="Priest M."/>
            <person name="Roberts A."/>
            <person name="Saif S."/>
            <person name="Shea T."/>
            <person name="Shenoy N."/>
            <person name="Sisk P."/>
            <person name="Stolte C."/>
            <person name="Sykes S."/>
            <person name="Yandava C."/>
            <person name="Wortman J."/>
            <person name="Nusbaum C."/>
            <person name="Birren B."/>
        </authorList>
    </citation>
    <scope>NUCLEOTIDE SEQUENCE</scope>
    <source>
        <strain evidence="2">R3-111a-1</strain>
    </source>
</reference>
<dbReference type="AlphaFoldDB" id="J3NL11"/>
<dbReference type="VEuPathDB" id="FungiDB:GGTG_01952"/>
<proteinExistence type="predicted"/>
<dbReference type="RefSeq" id="XP_009217987.1">
    <property type="nucleotide sequence ID" value="XM_009219723.1"/>
</dbReference>
<protein>
    <submittedName>
        <fullName evidence="2 3">Uncharacterized protein</fullName>
    </submittedName>
</protein>
<dbReference type="EMBL" id="GL385395">
    <property type="protein sequence ID" value="EJT81978.1"/>
    <property type="molecule type" value="Genomic_DNA"/>
</dbReference>
<accession>J3NL11</accession>
<sequence length="263" mass="28920">MKRATKRLNFGFIADSAPGLAVFFRHDRVVPRGPSVKPPRPPLDCLPHGHAHGHNHGHGQVNGQRAAATAERNGLPAVHVTHQLSRARSSGVPRLHDWVVMHNVVPSIRAHPTEPTFRFLVFCPSPTEKPPSTNRERRAETDRRRHGTFARLTAPSLQGRPLLSSFWISGMPANHAPFAFAPPTATPHPSPITNPAHQPPSRSSFGQQSRNLYARLVPAQLYPVPPRDGFVPVQTGEHRARAQAHRRPTPACIPPCPILPPTL</sequence>
<dbReference type="EnsemblFungi" id="EJT81978">
    <property type="protein sequence ID" value="EJT81978"/>
    <property type="gene ID" value="GGTG_01952"/>
</dbReference>
<reference evidence="3" key="4">
    <citation type="journal article" date="2015" name="G3 (Bethesda)">
        <title>Genome sequences of three phytopathogenic species of the Magnaporthaceae family of fungi.</title>
        <authorList>
            <person name="Okagaki L.H."/>
            <person name="Nunes C.C."/>
            <person name="Sailsbery J."/>
            <person name="Clay B."/>
            <person name="Brown D."/>
            <person name="John T."/>
            <person name="Oh Y."/>
            <person name="Young N."/>
            <person name="Fitzgerald M."/>
            <person name="Haas B.J."/>
            <person name="Zeng Q."/>
            <person name="Young S."/>
            <person name="Adiconis X."/>
            <person name="Fan L."/>
            <person name="Levin J.Z."/>
            <person name="Mitchell T.K."/>
            <person name="Okubara P.A."/>
            <person name="Farman M.L."/>
            <person name="Kohn L.M."/>
            <person name="Birren B."/>
            <person name="Ma L.-J."/>
            <person name="Dean R.A."/>
        </authorList>
    </citation>
    <scope>NUCLEOTIDE SEQUENCE</scope>
    <source>
        <strain evidence="3">R3-111a-1</strain>
    </source>
</reference>
<feature type="compositionally biased region" description="Polar residues" evidence="1">
    <location>
        <begin position="193"/>
        <end position="206"/>
    </location>
</feature>